<sequence>MKFWLKPTYLYLIVKTG</sequence>
<proteinExistence type="predicted"/>
<reference evidence="1" key="1">
    <citation type="submission" date="2019-01" db="EMBL/GenBank/DDBJ databases">
        <title>Whole Genome Sequencing for Putative Detection of Antimicrobial Resistance and Potential Virulence Factors in Chryseobacterium indologenes isolated from Nile Tilapia in Tanzania.</title>
        <authorList>
            <person name="Mwega E."/>
            <person name="Mutoloki S."/>
            <person name="Mugimba K."/>
            <person name="Colquhoun D."/>
            <person name="Mdegela R."/>
            <person name="Evensen O."/>
            <person name="Wasteson Y."/>
        </authorList>
    </citation>
    <scope>NUCLEOTIDE SEQUENCE [LARGE SCALE GENOMIC DNA]</scope>
    <source>
        <strain evidence="1">StR 01</strain>
    </source>
</reference>
<protein>
    <submittedName>
        <fullName evidence="1">Uncharacterized protein</fullName>
    </submittedName>
</protein>
<gene>
    <name evidence="1" type="ORF">EU348_07960</name>
</gene>
<dbReference type="AlphaFoldDB" id="A0A411DU37"/>
<name>A0A411DU37_CHRID</name>
<evidence type="ECO:0000313" key="1">
    <source>
        <dbReference type="EMBL" id="QBA23830.1"/>
    </source>
</evidence>
<dbReference type="EMBL" id="CP035532">
    <property type="protein sequence ID" value="QBA23830.1"/>
    <property type="molecule type" value="Genomic_DNA"/>
</dbReference>
<accession>A0A411DU37</accession>
<organism evidence="1">
    <name type="scientific">Chryseobacterium indologenes</name>
    <name type="common">Flavobacterium indologenes</name>
    <dbReference type="NCBI Taxonomy" id="253"/>
    <lineage>
        <taxon>Bacteria</taxon>
        <taxon>Pseudomonadati</taxon>
        <taxon>Bacteroidota</taxon>
        <taxon>Flavobacteriia</taxon>
        <taxon>Flavobacteriales</taxon>
        <taxon>Weeksellaceae</taxon>
        <taxon>Chryseobacterium group</taxon>
        <taxon>Chryseobacterium</taxon>
    </lineage>
</organism>